<evidence type="ECO:0000256" key="3">
    <source>
        <dbReference type="ARBA" id="ARBA00022989"/>
    </source>
</evidence>
<name>A0A6C0GN53_9BACT</name>
<keyword evidence="4 5" id="KW-0472">Membrane</keyword>
<reference evidence="7 8" key="1">
    <citation type="submission" date="2020-01" db="EMBL/GenBank/DDBJ databases">
        <authorList>
            <person name="Kim M.K."/>
        </authorList>
    </citation>
    <scope>NUCLEOTIDE SEQUENCE [LARGE SCALE GENOMIC DNA]</scope>
    <source>
        <strain evidence="7 8">172606-1</strain>
    </source>
</reference>
<organism evidence="7 8">
    <name type="scientific">Rhodocytophaga rosea</name>
    <dbReference type="NCBI Taxonomy" id="2704465"/>
    <lineage>
        <taxon>Bacteria</taxon>
        <taxon>Pseudomonadati</taxon>
        <taxon>Bacteroidota</taxon>
        <taxon>Cytophagia</taxon>
        <taxon>Cytophagales</taxon>
        <taxon>Rhodocytophagaceae</taxon>
        <taxon>Rhodocytophaga</taxon>
    </lineage>
</organism>
<feature type="transmembrane region" description="Helical" evidence="5">
    <location>
        <begin position="128"/>
        <end position="145"/>
    </location>
</feature>
<comment type="subcellular location">
    <subcellularLocation>
        <location evidence="1">Membrane</location>
        <topology evidence="1">Multi-pass membrane protein</topology>
    </subcellularLocation>
</comment>
<evidence type="ECO:0000256" key="4">
    <source>
        <dbReference type="ARBA" id="ARBA00023136"/>
    </source>
</evidence>
<feature type="transmembrane region" description="Helical" evidence="5">
    <location>
        <begin position="74"/>
        <end position="94"/>
    </location>
</feature>
<feature type="transmembrane region" description="Helical" evidence="5">
    <location>
        <begin position="44"/>
        <end position="62"/>
    </location>
</feature>
<keyword evidence="8" id="KW-1185">Reference proteome</keyword>
<feature type="transmembrane region" description="Helical" evidence="5">
    <location>
        <begin position="219"/>
        <end position="239"/>
    </location>
</feature>
<dbReference type="Proteomes" id="UP000480178">
    <property type="component" value="Chromosome"/>
</dbReference>
<keyword evidence="2 5" id="KW-0812">Transmembrane</keyword>
<feature type="transmembrane region" description="Helical" evidence="5">
    <location>
        <begin position="12"/>
        <end position="32"/>
    </location>
</feature>
<dbReference type="KEGG" id="rhoz:GXP67_23360"/>
<keyword evidence="3 5" id="KW-1133">Transmembrane helix</keyword>
<accession>A0A6C0GN53</accession>
<feature type="transmembrane region" description="Helical" evidence="5">
    <location>
        <begin position="251"/>
        <end position="270"/>
    </location>
</feature>
<dbReference type="PANTHER" id="PTHR32322:SF9">
    <property type="entry name" value="AMINO-ACID METABOLITE EFFLUX PUMP-RELATED"/>
    <property type="match status" value="1"/>
</dbReference>
<dbReference type="PANTHER" id="PTHR32322">
    <property type="entry name" value="INNER MEMBRANE TRANSPORTER"/>
    <property type="match status" value="1"/>
</dbReference>
<dbReference type="SUPFAM" id="SSF103481">
    <property type="entry name" value="Multidrug resistance efflux transporter EmrE"/>
    <property type="match status" value="2"/>
</dbReference>
<evidence type="ECO:0000256" key="2">
    <source>
        <dbReference type="ARBA" id="ARBA00022692"/>
    </source>
</evidence>
<dbReference type="GO" id="GO:0016020">
    <property type="term" value="C:membrane"/>
    <property type="evidence" value="ECO:0007669"/>
    <property type="project" value="UniProtKB-SubCell"/>
</dbReference>
<protein>
    <submittedName>
        <fullName evidence="7">EamA family transporter</fullName>
    </submittedName>
</protein>
<evidence type="ECO:0000313" key="7">
    <source>
        <dbReference type="EMBL" id="QHT69367.1"/>
    </source>
</evidence>
<dbReference type="Pfam" id="PF00892">
    <property type="entry name" value="EamA"/>
    <property type="match status" value="2"/>
</dbReference>
<feature type="transmembrane region" description="Helical" evidence="5">
    <location>
        <begin position="157"/>
        <end position="176"/>
    </location>
</feature>
<feature type="transmembrane region" description="Helical" evidence="5">
    <location>
        <begin position="100"/>
        <end position="121"/>
    </location>
</feature>
<dbReference type="AlphaFoldDB" id="A0A6C0GN53"/>
<feature type="transmembrane region" description="Helical" evidence="5">
    <location>
        <begin position="188"/>
        <end position="207"/>
    </location>
</feature>
<evidence type="ECO:0000256" key="5">
    <source>
        <dbReference type="SAM" id="Phobius"/>
    </source>
</evidence>
<dbReference type="EMBL" id="CP048222">
    <property type="protein sequence ID" value="QHT69367.1"/>
    <property type="molecule type" value="Genomic_DNA"/>
</dbReference>
<sequence length="297" mass="31800">MPLTRIKENKTTLAWILLIILALIWGSSFILIKKGVAVYSAPQVGSLRIVLAAVILLPLAIIHLTKVPRSKWGILFICGLLGNLIPSFLFSIAGTKLNSSVSGILNALTPLFTLIIGSLFFRKQISMLKITGILVGFAGCVLLIFMNASGNFQLNNYYALLPVAATICYGLNGNLISRYLAGIKPLHIAALSLCFVGPLAGIYLFSTDIDMDLVLSSEGISALGFISILGIVGTALATIIFNKVIQLSGPLFTSSVTYLIPVVALGWGILDGETLNWIQYVSMLAIILGVYVVNKAK</sequence>
<dbReference type="InterPro" id="IPR000620">
    <property type="entry name" value="EamA_dom"/>
</dbReference>
<evidence type="ECO:0000313" key="8">
    <source>
        <dbReference type="Proteomes" id="UP000480178"/>
    </source>
</evidence>
<feature type="domain" description="EamA" evidence="6">
    <location>
        <begin position="159"/>
        <end position="294"/>
    </location>
</feature>
<dbReference type="RefSeq" id="WP_162445356.1">
    <property type="nucleotide sequence ID" value="NZ_CP048222.1"/>
</dbReference>
<feature type="domain" description="EamA" evidence="6">
    <location>
        <begin position="15"/>
        <end position="144"/>
    </location>
</feature>
<evidence type="ECO:0000256" key="1">
    <source>
        <dbReference type="ARBA" id="ARBA00004141"/>
    </source>
</evidence>
<evidence type="ECO:0000259" key="6">
    <source>
        <dbReference type="Pfam" id="PF00892"/>
    </source>
</evidence>
<proteinExistence type="predicted"/>
<feature type="transmembrane region" description="Helical" evidence="5">
    <location>
        <begin position="276"/>
        <end position="293"/>
    </location>
</feature>
<dbReference type="InterPro" id="IPR050638">
    <property type="entry name" value="AA-Vitamin_Transporters"/>
</dbReference>
<gene>
    <name evidence="7" type="ORF">GXP67_23360</name>
</gene>
<dbReference type="InterPro" id="IPR037185">
    <property type="entry name" value="EmrE-like"/>
</dbReference>